<dbReference type="Proteomes" id="UP000027590">
    <property type="component" value="Unassembled WGS sequence"/>
</dbReference>
<accession>A0A7U7G789</accession>
<organism evidence="2 3">
    <name type="scientific">Parasaccharibacter apium</name>
    <dbReference type="NCBI Taxonomy" id="1510841"/>
    <lineage>
        <taxon>Bacteria</taxon>
        <taxon>Pseudomonadati</taxon>
        <taxon>Pseudomonadota</taxon>
        <taxon>Alphaproteobacteria</taxon>
        <taxon>Acetobacterales</taxon>
        <taxon>Acetobacteraceae</taxon>
        <taxon>Parasaccharibacter</taxon>
    </lineage>
</organism>
<evidence type="ECO:0000313" key="2">
    <source>
        <dbReference type="EMBL" id="CDG34479.1"/>
    </source>
</evidence>
<reference evidence="2 3" key="1">
    <citation type="journal article" date="2014" name="Genome Biol. Evol.">
        <title>Acetic acid bacteria genomes reveal functional traits for adaptation to life in insect guts.</title>
        <authorList>
            <person name="Chouaia B."/>
            <person name="Gaiarsa S."/>
            <person name="Crotti E."/>
            <person name="Comandatore F."/>
            <person name="Degli Esposti M."/>
            <person name="Ricci I."/>
            <person name="Alma A."/>
            <person name="Favia G."/>
            <person name="Bandi C."/>
            <person name="Daffonchio D."/>
        </authorList>
    </citation>
    <scope>NUCLEOTIDE SEQUENCE [LARGE SCALE GENOMIC DNA]</scope>
    <source>
        <strain evidence="3">AM169</strain>
    </source>
</reference>
<proteinExistence type="predicted"/>
<name>A0A7U7G789_9PROT</name>
<reference evidence="2 3" key="2">
    <citation type="journal article" date="2014" name="PLoS ONE">
        <title>Evolution of mitochondria reconstructed from the energy metabolism of living bacteria.</title>
        <authorList>
            <person name="Degli Esposti M."/>
            <person name="Chouaia B."/>
            <person name="Comandatore F."/>
            <person name="Crotti E."/>
            <person name="Sassera D."/>
            <person name="Lievens P.M."/>
            <person name="Daffonchio D."/>
            <person name="Bandi C."/>
        </authorList>
    </citation>
    <scope>NUCLEOTIDE SEQUENCE [LARGE SCALE GENOMIC DNA]</scope>
    <source>
        <strain evidence="3">AM169</strain>
    </source>
</reference>
<evidence type="ECO:0000313" key="3">
    <source>
        <dbReference type="Proteomes" id="UP000027590"/>
    </source>
</evidence>
<protein>
    <submittedName>
        <fullName evidence="2">Uncharacterized protein</fullName>
    </submittedName>
</protein>
<gene>
    <name evidence="2" type="ORF">SACS_1741</name>
</gene>
<dbReference type="EMBL" id="CBLY010000007">
    <property type="protein sequence ID" value="CDG34479.1"/>
    <property type="molecule type" value="Genomic_DNA"/>
</dbReference>
<evidence type="ECO:0000256" key="1">
    <source>
        <dbReference type="SAM" id="MobiDB-lite"/>
    </source>
</evidence>
<comment type="caution">
    <text evidence="2">The sequence shown here is derived from an EMBL/GenBank/DDBJ whole genome shotgun (WGS) entry which is preliminary data.</text>
</comment>
<dbReference type="AlphaFoldDB" id="A0A7U7G789"/>
<feature type="region of interest" description="Disordered" evidence="1">
    <location>
        <begin position="1"/>
        <end position="21"/>
    </location>
</feature>
<sequence>MFHEAGQSGKGGPAEKTEFLPGSCLYGPAAFSGRGQFRP</sequence>